<evidence type="ECO:0000256" key="8">
    <source>
        <dbReference type="ARBA" id="ARBA00075111"/>
    </source>
</evidence>
<keyword evidence="2 9" id="KW-0436">Ligase</keyword>
<name>A0A2G6E2R2_9BACT</name>
<dbReference type="SUPFAM" id="SSF56801">
    <property type="entry name" value="Acetyl-CoA synthetase-like"/>
    <property type="match status" value="1"/>
</dbReference>
<dbReference type="InterPro" id="IPR042099">
    <property type="entry name" value="ANL_N_sf"/>
</dbReference>
<dbReference type="PANTHER" id="PTHR43439">
    <property type="entry name" value="PHENYLACETATE-COENZYME A LIGASE"/>
    <property type="match status" value="1"/>
</dbReference>
<dbReference type="Gene3D" id="3.40.50.12780">
    <property type="entry name" value="N-terminal domain of ligase-like"/>
    <property type="match status" value="1"/>
</dbReference>
<evidence type="ECO:0000256" key="9">
    <source>
        <dbReference type="PIRNR" id="PIRNR006444"/>
    </source>
</evidence>
<dbReference type="EMBL" id="PDPS01000035">
    <property type="protein sequence ID" value="PID56393.1"/>
    <property type="molecule type" value="Genomic_DNA"/>
</dbReference>
<evidence type="ECO:0000256" key="7">
    <source>
        <dbReference type="ARBA" id="ARBA00068695"/>
    </source>
</evidence>
<comment type="similarity">
    <text evidence="5 9">Belongs to the phenylacetyl-CoA ligase family.</text>
</comment>
<evidence type="ECO:0000256" key="5">
    <source>
        <dbReference type="ARBA" id="ARBA00061566"/>
    </source>
</evidence>
<dbReference type="UniPathway" id="UPA00930"/>
<comment type="catalytic activity">
    <reaction evidence="9">
        <text>2-phenylacetate + ATP + CoA = phenylacetyl-CoA + AMP + diphosphate</text>
        <dbReference type="Rhea" id="RHEA:20956"/>
        <dbReference type="ChEBI" id="CHEBI:18401"/>
        <dbReference type="ChEBI" id="CHEBI:30616"/>
        <dbReference type="ChEBI" id="CHEBI:33019"/>
        <dbReference type="ChEBI" id="CHEBI:57287"/>
        <dbReference type="ChEBI" id="CHEBI:57390"/>
        <dbReference type="ChEBI" id="CHEBI:456215"/>
        <dbReference type="EC" id="6.2.1.30"/>
    </reaction>
</comment>
<organism evidence="12 13">
    <name type="scientific">candidate division KSB3 bacterium</name>
    <dbReference type="NCBI Taxonomy" id="2044937"/>
    <lineage>
        <taxon>Bacteria</taxon>
        <taxon>candidate division KSB3</taxon>
    </lineage>
</organism>
<dbReference type="AlphaFoldDB" id="A0A2G6E2R2"/>
<evidence type="ECO:0000313" key="12">
    <source>
        <dbReference type="EMBL" id="PID56393.1"/>
    </source>
</evidence>
<sequence length="435" mass="48726">MIWQKERECMEAGALQELQSKRLRALVQRVYENVPFYRDAFDRHEIVPSDISSIDDIHQLPFTRKTDLRDNYPFNLFAVPMSEILEIHASSGTTGNPTVVAYTKKDIALWSEVMARTLAAAGLTKDDIVQNAYGYGLFTGGLGVHYGVLELGASVVPASAGGTKRQLKLMEDFGSTVITCTPSYSIFMAEEAHEMGIDPRKFKLRVGIYGAEPWTHSMRQEIEARWDLKALDIYGLSEIIGPGVAVECYEGQDGLHLFSDHFYPEIIEPGGEHAVARGESGELVITTLTKEGLPLIRYRTGDIVTLTEGECPHCGRTSPRISKVKGRTDDMLIIRGINVFPSQIESVLLKIEEAEPHYLLVVDRVGSLDQLQVQVEVNETIFSDEVKGLEKLKKKIQREIESTLNIVVNIKLVEPRSIERSMGKSVRVIDKRDLY</sequence>
<feature type="domain" description="AMP-dependent ligase C-terminal" evidence="11">
    <location>
        <begin position="336"/>
        <end position="432"/>
    </location>
</feature>
<dbReference type="EC" id="6.2.1.30" evidence="6 9"/>
<comment type="subunit">
    <text evidence="1">Monomer.</text>
</comment>
<evidence type="ECO:0000313" key="13">
    <source>
        <dbReference type="Proteomes" id="UP000229740"/>
    </source>
</evidence>
<dbReference type="Gene3D" id="3.30.300.30">
    <property type="match status" value="1"/>
</dbReference>
<dbReference type="Pfam" id="PF14535">
    <property type="entry name" value="AMP-binding_C_2"/>
    <property type="match status" value="1"/>
</dbReference>
<gene>
    <name evidence="12" type="ORF">CSB45_11705</name>
</gene>
<evidence type="ECO:0000259" key="10">
    <source>
        <dbReference type="Pfam" id="PF00501"/>
    </source>
</evidence>
<dbReference type="InterPro" id="IPR045851">
    <property type="entry name" value="AMP-bd_C_sf"/>
</dbReference>
<dbReference type="InterPro" id="IPR011880">
    <property type="entry name" value="PA_CoA_ligase"/>
</dbReference>
<comment type="pathway">
    <text evidence="4 9">Aromatic compound metabolism; phenylacetate degradation.</text>
</comment>
<dbReference type="GO" id="GO:0010124">
    <property type="term" value="P:phenylacetate catabolic process"/>
    <property type="evidence" value="ECO:0007669"/>
    <property type="project" value="UniProtKB-UniRule"/>
</dbReference>
<dbReference type="FunFam" id="3.40.50.12780:FF:000016">
    <property type="entry name" value="Phenylacetate-coenzyme A ligase"/>
    <property type="match status" value="1"/>
</dbReference>
<dbReference type="InterPro" id="IPR051414">
    <property type="entry name" value="Adenylate-forming_Reductase"/>
</dbReference>
<evidence type="ECO:0000259" key="11">
    <source>
        <dbReference type="Pfam" id="PF14535"/>
    </source>
</evidence>
<keyword evidence="3 9" id="KW-0547">Nucleotide-binding</keyword>
<dbReference type="Pfam" id="PF00501">
    <property type="entry name" value="AMP-binding"/>
    <property type="match status" value="1"/>
</dbReference>
<evidence type="ECO:0000256" key="1">
    <source>
        <dbReference type="ARBA" id="ARBA00011245"/>
    </source>
</evidence>
<accession>A0A2G6E2R2</accession>
<proteinExistence type="inferred from homology"/>
<dbReference type="PIRSF" id="PIRSF006444">
    <property type="entry name" value="PaaK"/>
    <property type="match status" value="1"/>
</dbReference>
<comment type="caution">
    <text evidence="12">The sequence shown here is derived from an EMBL/GenBank/DDBJ whole genome shotgun (WGS) entry which is preliminary data.</text>
</comment>
<evidence type="ECO:0000256" key="6">
    <source>
        <dbReference type="ARBA" id="ARBA00066629"/>
    </source>
</evidence>
<dbReference type="GO" id="GO:0000166">
    <property type="term" value="F:nucleotide binding"/>
    <property type="evidence" value="ECO:0007669"/>
    <property type="project" value="UniProtKB-KW"/>
</dbReference>
<comment type="function">
    <text evidence="9">Catalyzes the activation of phenylacetic acid (PA) to phenylacetyl-CoA (PA-CoA).</text>
</comment>
<evidence type="ECO:0000256" key="2">
    <source>
        <dbReference type="ARBA" id="ARBA00022598"/>
    </source>
</evidence>
<protein>
    <recommendedName>
        <fullName evidence="7 9">Phenylacetate-coenzyme A ligase</fullName>
        <ecNumber evidence="6 9">6.2.1.30</ecNumber>
    </recommendedName>
    <alternativeName>
        <fullName evidence="8 9">Phenylacetyl-CoA ligase</fullName>
    </alternativeName>
</protein>
<dbReference type="PANTHER" id="PTHR43439:SF1">
    <property type="entry name" value="PHENYLACETATE-COENZYME A LIGASE"/>
    <property type="match status" value="1"/>
</dbReference>
<dbReference type="InterPro" id="IPR000873">
    <property type="entry name" value="AMP-dep_synth/lig_dom"/>
</dbReference>
<dbReference type="Proteomes" id="UP000229740">
    <property type="component" value="Unassembled WGS sequence"/>
</dbReference>
<feature type="domain" description="AMP-dependent synthetase/ligase" evidence="10">
    <location>
        <begin position="84"/>
        <end position="286"/>
    </location>
</feature>
<dbReference type="InterPro" id="IPR028154">
    <property type="entry name" value="AMP-dep_Lig_C"/>
</dbReference>
<reference evidence="12 13" key="1">
    <citation type="submission" date="2017-10" db="EMBL/GenBank/DDBJ databases">
        <title>Novel microbial diversity and functional potential in the marine mammal oral microbiome.</title>
        <authorList>
            <person name="Dudek N.K."/>
            <person name="Sun C.L."/>
            <person name="Burstein D."/>
            <person name="Kantor R.S."/>
            <person name="Aliaga Goltsman D.S."/>
            <person name="Bik E.M."/>
            <person name="Thomas B.C."/>
            <person name="Banfield J.F."/>
            <person name="Relman D.A."/>
        </authorList>
    </citation>
    <scope>NUCLEOTIDE SEQUENCE [LARGE SCALE GENOMIC DNA]</scope>
    <source>
        <strain evidence="12">DOLZORAL124_49_17</strain>
    </source>
</reference>
<dbReference type="CDD" id="cd05913">
    <property type="entry name" value="PaaK"/>
    <property type="match status" value="1"/>
</dbReference>
<evidence type="ECO:0000256" key="4">
    <source>
        <dbReference type="ARBA" id="ARBA00060591"/>
    </source>
</evidence>
<dbReference type="GO" id="GO:0047475">
    <property type="term" value="F:phenylacetate-CoA ligase activity"/>
    <property type="evidence" value="ECO:0007669"/>
    <property type="project" value="UniProtKB-EC"/>
</dbReference>
<evidence type="ECO:0000256" key="3">
    <source>
        <dbReference type="ARBA" id="ARBA00022741"/>
    </source>
</evidence>